<dbReference type="SUPFAM" id="SSF46689">
    <property type="entry name" value="Homeodomain-like"/>
    <property type="match status" value="1"/>
</dbReference>
<dbReference type="InterPro" id="IPR025246">
    <property type="entry name" value="IS30-like_HTH"/>
</dbReference>
<evidence type="ECO:0000313" key="5">
    <source>
        <dbReference type="Proteomes" id="UP000183407"/>
    </source>
</evidence>
<dbReference type="Gene3D" id="1.10.10.60">
    <property type="entry name" value="Homeodomain-like"/>
    <property type="match status" value="1"/>
</dbReference>
<accession>A0A1H4ZBV9</accession>
<protein>
    <submittedName>
        <fullName evidence="4">HTH-like domain-containing protein</fullName>
    </submittedName>
</protein>
<evidence type="ECO:0000259" key="2">
    <source>
        <dbReference type="Pfam" id="PF13276"/>
    </source>
</evidence>
<feature type="domain" description="Transposase IS30-like HTH" evidence="3">
    <location>
        <begin position="167"/>
        <end position="210"/>
    </location>
</feature>
<proteinExistence type="predicted"/>
<dbReference type="InterPro" id="IPR050900">
    <property type="entry name" value="Transposase_IS3/IS150/IS904"/>
</dbReference>
<sequence>MVAPKKYPDELRARATRTPSRRTIRHAELTKRIVRTHRDNYGVYGARKVHATLQREGVPVAWCTVERLLRAAGLRGISRRPGPRTTRRAPPQHHPGDLVGRRFRADRLNRLWVADIAYCRTFSGFVYAEFVLDVFSRRDRMRRVGAGGDPVVPPRWWMPPIELTPVSGRYLSFTEREDIALLGAKGMSMRGIADQIGRSPSTISRELRRNAATRNGRLEYRASTAQWKADLAARRRCRRSSPNTIGYENMCSTICPE</sequence>
<evidence type="ECO:0000256" key="1">
    <source>
        <dbReference type="SAM" id="MobiDB-lite"/>
    </source>
</evidence>
<dbReference type="Pfam" id="PF13936">
    <property type="entry name" value="HTH_38"/>
    <property type="match status" value="1"/>
</dbReference>
<evidence type="ECO:0000313" key="4">
    <source>
        <dbReference type="EMBL" id="SED27593.1"/>
    </source>
</evidence>
<dbReference type="SUPFAM" id="SSF53098">
    <property type="entry name" value="Ribonuclease H-like"/>
    <property type="match status" value="1"/>
</dbReference>
<dbReference type="Proteomes" id="UP000183407">
    <property type="component" value="Unassembled WGS sequence"/>
</dbReference>
<dbReference type="InterPro" id="IPR025948">
    <property type="entry name" value="HTH-like_dom"/>
</dbReference>
<dbReference type="PANTHER" id="PTHR46889:SF4">
    <property type="entry name" value="TRANSPOSASE INSO FOR INSERTION SEQUENCE ELEMENT IS911B-RELATED"/>
    <property type="match status" value="1"/>
</dbReference>
<organism evidence="4 5">
    <name type="scientific">Rhodococcus jostii</name>
    <dbReference type="NCBI Taxonomy" id="132919"/>
    <lineage>
        <taxon>Bacteria</taxon>
        <taxon>Bacillati</taxon>
        <taxon>Actinomycetota</taxon>
        <taxon>Actinomycetes</taxon>
        <taxon>Mycobacteriales</taxon>
        <taxon>Nocardiaceae</taxon>
        <taxon>Rhodococcus</taxon>
    </lineage>
</organism>
<name>A0A1H4ZBV9_RHOJO</name>
<dbReference type="AlphaFoldDB" id="A0A1H4ZBV9"/>
<reference evidence="5" key="1">
    <citation type="submission" date="2016-10" db="EMBL/GenBank/DDBJ databases">
        <authorList>
            <person name="Varghese N."/>
        </authorList>
    </citation>
    <scope>NUCLEOTIDE SEQUENCE [LARGE SCALE GENOMIC DNA]</scope>
    <source>
        <strain evidence="5">DSM 44719</strain>
    </source>
</reference>
<feature type="compositionally biased region" description="Basic residues" evidence="1">
    <location>
        <begin position="77"/>
        <end position="91"/>
    </location>
</feature>
<dbReference type="InterPro" id="IPR012337">
    <property type="entry name" value="RNaseH-like_sf"/>
</dbReference>
<dbReference type="Pfam" id="PF13276">
    <property type="entry name" value="HTH_21"/>
    <property type="match status" value="1"/>
</dbReference>
<dbReference type="PANTHER" id="PTHR46889">
    <property type="entry name" value="TRANSPOSASE INSF FOR INSERTION SEQUENCE IS3B-RELATED"/>
    <property type="match status" value="1"/>
</dbReference>
<feature type="domain" description="HTH-like" evidence="2">
    <location>
        <begin position="28"/>
        <end position="81"/>
    </location>
</feature>
<dbReference type="InterPro" id="IPR009057">
    <property type="entry name" value="Homeodomain-like_sf"/>
</dbReference>
<dbReference type="EMBL" id="FNTL01000004">
    <property type="protein sequence ID" value="SED27593.1"/>
    <property type="molecule type" value="Genomic_DNA"/>
</dbReference>
<feature type="region of interest" description="Disordered" evidence="1">
    <location>
        <begin position="76"/>
        <end position="98"/>
    </location>
</feature>
<gene>
    <name evidence="4" type="ORF">SAMN04490220_4038</name>
</gene>
<evidence type="ECO:0000259" key="3">
    <source>
        <dbReference type="Pfam" id="PF13936"/>
    </source>
</evidence>